<dbReference type="Pfam" id="PF13589">
    <property type="entry name" value="HATPase_c_3"/>
    <property type="match status" value="1"/>
</dbReference>
<keyword evidence="4" id="KW-0234">DNA repair</keyword>
<dbReference type="GO" id="GO:0030983">
    <property type="term" value="F:mismatched DNA binding"/>
    <property type="evidence" value="ECO:0007669"/>
    <property type="project" value="InterPro"/>
</dbReference>
<dbReference type="VEuPathDB" id="CryptoDB:CHUDEA5_2560"/>
<dbReference type="PANTHER" id="PTHR10073">
    <property type="entry name" value="DNA MISMATCH REPAIR PROTEIN MLH, PMS, MUTL"/>
    <property type="match status" value="1"/>
</dbReference>
<proteinExistence type="inferred from homology"/>
<sequence>MGRIRKLSDEVISRIAAGEVVVSPSHALKELLENSLDAGSRNIVLQLRKGGIQSLQISDDGSGIDKNDFPMLCERFATSKLTSMKDIQSLKTFGFRGEALSSISFVSQLSITSKTEMSDCAYRASFSDGKMISELEEVALAKRGTIVQINDLFYNMPSRQRAMGSASDEYARCLDLVQKYCIEFPEVSFNVRKFGQNTNDLRTNGGVKTRKNVIGLLYGSNVVKELIQFTVSRDSERPRDSNKEKSNELSLKIPDFSAELYISGLGYNPKQNTLIIFINGRLVKNNAIKQAIETAYQYTKSNYWAFVSVRIPSETIDPNIHPTKNLVYISHEALISDAIQRKVMCSLQASNYSRNMVLERKPRLELKDYSSSGETKSNYMDSTKNVTRVRTDSKQLVLQEYSSNSISKHSNISLITIESKQDNSNGIAKNVQCSSIKPNGGEEKSKEEVKLSEKDHQKLQNGDNEVLEHSFNLNKSSENQTNENFRTKLYHPLTPENSLKNKQIFRLFDISNYVMDAHILSWSLTNDSIPLIKEMRNFQTKVKQKFLTEIEIMNDNTEASKMEYLRSLTKNIINGIYIGQITSSWSIIQAKNQILLINIEQISKIALKQSLICRLGYIPLLKLNPPVNLGELSLFGTESAKDYKLNENDQIQLKDFINSQAYLYFDILKVLGINFDSSNGSFSTLPLFFGNFVPNIDFLPELFEHVIFACWNFHITHACKQKLLNTGNAQILNPHFNEEKNCSSDKVSEDYIIKLYELFIELIEILVDYYLFGIEDNELLFQATRNNNNLILVEDQISQNIIELSSLEKLYRVFERC</sequence>
<feature type="domain" description="DNA mismatch repair protein S5" evidence="7">
    <location>
        <begin position="214"/>
        <end position="348"/>
    </location>
</feature>
<dbReference type="EMBL" id="JTAI01000013">
    <property type="protein sequence ID" value="PPS96896.1"/>
    <property type="molecule type" value="Genomic_DNA"/>
</dbReference>
<dbReference type="InterPro" id="IPR014762">
    <property type="entry name" value="DNA_mismatch_repair_CS"/>
</dbReference>
<dbReference type="GO" id="GO:0140664">
    <property type="term" value="F:ATP-dependent DNA damage sensor activity"/>
    <property type="evidence" value="ECO:0007669"/>
    <property type="project" value="InterPro"/>
</dbReference>
<dbReference type="EMBL" id="LN877951">
    <property type="protein sequence ID" value="CUV06244.1"/>
    <property type="molecule type" value="Genomic_DNA"/>
</dbReference>
<evidence type="ECO:0000256" key="1">
    <source>
        <dbReference type="ARBA" id="ARBA00004123"/>
    </source>
</evidence>
<dbReference type="PROSITE" id="PS00058">
    <property type="entry name" value="DNA_MISMATCH_REPAIR_1"/>
    <property type="match status" value="1"/>
</dbReference>
<protein>
    <submittedName>
        <fullName evidence="9">DNA mismatch repair proteins mutL/hexB/PMS1 ATPase</fullName>
    </submittedName>
</protein>
<dbReference type="InterPro" id="IPR038973">
    <property type="entry name" value="MutL/Mlh/Pms-like"/>
</dbReference>
<dbReference type="GO" id="GO:0005524">
    <property type="term" value="F:ATP binding"/>
    <property type="evidence" value="ECO:0007669"/>
    <property type="project" value="InterPro"/>
</dbReference>
<accession>A0A0S4TFG4</accession>
<keyword evidence="3" id="KW-0227">DNA damage</keyword>
<dbReference type="GO" id="GO:0032389">
    <property type="term" value="C:MutLalpha complex"/>
    <property type="evidence" value="ECO:0007669"/>
    <property type="project" value="TreeGrafter"/>
</dbReference>
<reference evidence="8" key="2">
    <citation type="submission" date="2015-08" db="EMBL/GenBank/DDBJ databases">
        <authorList>
            <person name="Babu N.S."/>
            <person name="Beckwith C.J."/>
            <person name="Beseler K.G."/>
            <person name="Brison A."/>
            <person name="Carone J.V."/>
            <person name="Caskin T.P."/>
            <person name="Diamond M."/>
            <person name="Durham M.E."/>
            <person name="Foxe J.M."/>
            <person name="Go M."/>
            <person name="Henderson B.A."/>
            <person name="Jones I.B."/>
            <person name="McGettigan J.A."/>
            <person name="Micheletti S.J."/>
            <person name="Nasrallah M.E."/>
            <person name="Ortiz D."/>
            <person name="Piller C.R."/>
            <person name="Privatt S.R."/>
            <person name="Schneider S.L."/>
            <person name="Sharp S."/>
            <person name="Smith T.C."/>
            <person name="Stanton J.D."/>
            <person name="Ullery H.E."/>
            <person name="Wilson R.J."/>
            <person name="Serrano M.G."/>
            <person name="Buck G."/>
            <person name="Lee V."/>
            <person name="Wang Y."/>
            <person name="Carvalho R."/>
            <person name="Voegtly L."/>
            <person name="Shi R."/>
            <person name="Duckworth R."/>
            <person name="Johnson A."/>
            <person name="Loviza R."/>
            <person name="Walstead R."/>
            <person name="Shah Z."/>
            <person name="Kiflezghi M."/>
            <person name="Wade K."/>
            <person name="Ball S.L."/>
            <person name="Bradley K.W."/>
            <person name="Asai D.J."/>
            <person name="Bowman C.A."/>
            <person name="Russell D.A."/>
            <person name="Pope W.H."/>
            <person name="Jacobs-Sera D."/>
            <person name="Hendrix R.W."/>
            <person name="Hatfull G.F."/>
        </authorList>
    </citation>
    <scope>NUCLEOTIDE SEQUENCE [LARGE SCALE GENOMIC DNA]</scope>
</reference>
<feature type="region of interest" description="Disordered" evidence="6">
    <location>
        <begin position="431"/>
        <end position="463"/>
    </location>
</feature>
<dbReference type="Gene3D" id="3.30.565.10">
    <property type="entry name" value="Histidine kinase-like ATPase, C-terminal domain"/>
    <property type="match status" value="1"/>
</dbReference>
<dbReference type="VEuPathDB" id="CryptoDB:GY17_00001445"/>
<comment type="subcellular location">
    <subcellularLocation>
        <location evidence="1">Nucleus</location>
    </subcellularLocation>
</comment>
<evidence type="ECO:0000256" key="4">
    <source>
        <dbReference type="ARBA" id="ARBA00023204"/>
    </source>
</evidence>
<dbReference type="VEuPathDB" id="CryptoDB:Chro.50122"/>
<dbReference type="SMART" id="SM01340">
    <property type="entry name" value="DNA_mis_repair"/>
    <property type="match status" value="1"/>
</dbReference>
<dbReference type="Pfam" id="PF16413">
    <property type="entry name" value="Mlh1_C"/>
    <property type="match status" value="1"/>
</dbReference>
<dbReference type="InterPro" id="IPR014721">
    <property type="entry name" value="Ribsml_uS5_D2-typ_fold_subgr"/>
</dbReference>
<dbReference type="Pfam" id="PF01119">
    <property type="entry name" value="DNA_mis_repair"/>
    <property type="match status" value="1"/>
</dbReference>
<evidence type="ECO:0000313" key="10">
    <source>
        <dbReference type="Proteomes" id="UP001429100"/>
    </source>
</evidence>
<name>A0A0S4TFG4_CRYHO</name>
<organism evidence="8">
    <name type="scientific">Cryptosporidium hominis</name>
    <dbReference type="NCBI Taxonomy" id="237895"/>
    <lineage>
        <taxon>Eukaryota</taxon>
        <taxon>Sar</taxon>
        <taxon>Alveolata</taxon>
        <taxon>Apicomplexa</taxon>
        <taxon>Conoidasida</taxon>
        <taxon>Coccidia</taxon>
        <taxon>Eucoccidiorida</taxon>
        <taxon>Eimeriorina</taxon>
        <taxon>Cryptosporidiidae</taxon>
        <taxon>Cryptosporidium</taxon>
    </lineage>
</organism>
<gene>
    <name evidence="8" type="ORF">CHUDEA5_2560</name>
    <name evidence="9" type="ORF">GY17_00001445</name>
</gene>
<dbReference type="InterPro" id="IPR036890">
    <property type="entry name" value="HATPase_C_sf"/>
</dbReference>
<dbReference type="InterPro" id="IPR020568">
    <property type="entry name" value="Ribosomal_Su5_D2-typ_SF"/>
</dbReference>
<reference evidence="9 10" key="1">
    <citation type="submission" date="2014-11" db="EMBL/GenBank/DDBJ databases">
        <title>Comparative genomic analysis of Cryptosporidium hominis reveals occurrence of genetic recombination in virulent subtypes.</title>
        <authorList>
            <person name="Guo Y."/>
            <person name="Tang K."/>
            <person name="Frace M."/>
            <person name="Li N."/>
            <person name="Roellig D.M."/>
            <person name="Sammons S."/>
            <person name="Knipe K."/>
            <person name="Rowe L."/>
            <person name="Feng Y."/>
            <person name="Xiao L."/>
        </authorList>
    </citation>
    <scope>NUCLEOTIDE SEQUENCE [LARGE SCALE GENOMIC DNA]</scope>
    <source>
        <strain evidence="9">30976</strain>
    </source>
</reference>
<dbReference type="InterPro" id="IPR032189">
    <property type="entry name" value="Mlh1_C"/>
</dbReference>
<dbReference type="GO" id="GO:0006298">
    <property type="term" value="P:mismatch repair"/>
    <property type="evidence" value="ECO:0007669"/>
    <property type="project" value="InterPro"/>
</dbReference>
<keyword evidence="5" id="KW-0539">Nucleus</keyword>
<dbReference type="Proteomes" id="UP001429100">
    <property type="component" value="Unassembled WGS sequence"/>
</dbReference>
<evidence type="ECO:0000313" key="8">
    <source>
        <dbReference type="EMBL" id="CUV06244.1"/>
    </source>
</evidence>
<dbReference type="InterPro" id="IPR002099">
    <property type="entry name" value="MutL/Mlh/PMS"/>
</dbReference>
<dbReference type="InterPro" id="IPR013507">
    <property type="entry name" value="DNA_mismatch_S5_2-like"/>
</dbReference>
<feature type="compositionally biased region" description="Basic and acidic residues" evidence="6">
    <location>
        <begin position="440"/>
        <end position="458"/>
    </location>
</feature>
<dbReference type="FunFam" id="3.30.565.10:FF:000079">
    <property type="entry name" value="DNA mismatch repair protein MLH"/>
    <property type="match status" value="1"/>
</dbReference>
<dbReference type="VEuPathDB" id="CryptoDB:ChTU502y2012_392g0035"/>
<evidence type="ECO:0000256" key="6">
    <source>
        <dbReference type="SAM" id="MobiDB-lite"/>
    </source>
</evidence>
<keyword evidence="10" id="KW-1185">Reference proteome</keyword>
<dbReference type="SUPFAM" id="SSF54211">
    <property type="entry name" value="Ribosomal protein S5 domain 2-like"/>
    <property type="match status" value="1"/>
</dbReference>
<dbReference type="NCBIfam" id="TIGR00585">
    <property type="entry name" value="mutl"/>
    <property type="match status" value="1"/>
</dbReference>
<dbReference type="Gene3D" id="3.30.230.10">
    <property type="match status" value="1"/>
</dbReference>
<evidence type="ECO:0000256" key="5">
    <source>
        <dbReference type="ARBA" id="ARBA00023242"/>
    </source>
</evidence>
<evidence type="ECO:0000313" key="9">
    <source>
        <dbReference type="EMBL" id="PPS96896.1"/>
    </source>
</evidence>
<dbReference type="PANTHER" id="PTHR10073:SF12">
    <property type="entry name" value="DNA MISMATCH REPAIR PROTEIN MLH1"/>
    <property type="match status" value="1"/>
</dbReference>
<dbReference type="Proteomes" id="UP000199752">
    <property type="component" value="Chromosome 5"/>
</dbReference>
<reference evidence="9 10" key="3">
    <citation type="submission" date="2017-10" db="EMBL/GenBank/DDBJ databases">
        <title>Consistent, comparative and evidence-based genome annotation and re-annotation for the closely-related species, Cryptosporidium parvum, C. hominis and C. tyzzeri.</title>
        <authorList>
            <person name="Baptista R.P."/>
            <person name="Li Y."/>
            <person name="Sateriale A."/>
            <person name="Striepen B."/>
            <person name="Kissinger J.C."/>
        </authorList>
    </citation>
    <scope>NUCLEOTIDE SEQUENCE [LARGE SCALE GENOMIC DNA]</scope>
    <source>
        <strain evidence="9">30976</strain>
    </source>
</reference>
<evidence type="ECO:0000259" key="7">
    <source>
        <dbReference type="SMART" id="SM01340"/>
    </source>
</evidence>
<dbReference type="OrthoDB" id="10263226at2759"/>
<dbReference type="CDD" id="cd16926">
    <property type="entry name" value="HATPase_MutL-MLH-PMS-like"/>
    <property type="match status" value="1"/>
</dbReference>
<comment type="similarity">
    <text evidence="2">Belongs to the DNA mismatch repair MutL/HexB family.</text>
</comment>
<dbReference type="SUPFAM" id="SSF55874">
    <property type="entry name" value="ATPase domain of HSP90 chaperone/DNA topoisomerase II/histidine kinase"/>
    <property type="match status" value="1"/>
</dbReference>
<evidence type="ECO:0000256" key="2">
    <source>
        <dbReference type="ARBA" id="ARBA00006082"/>
    </source>
</evidence>
<dbReference type="GO" id="GO:0016887">
    <property type="term" value="F:ATP hydrolysis activity"/>
    <property type="evidence" value="ECO:0007669"/>
    <property type="project" value="InterPro"/>
</dbReference>
<dbReference type="AlphaFoldDB" id="A0A0S4TFG4"/>
<evidence type="ECO:0000256" key="3">
    <source>
        <dbReference type="ARBA" id="ARBA00022763"/>
    </source>
</evidence>